<evidence type="ECO:0000313" key="6">
    <source>
        <dbReference type="EMBL" id="CAA0813267.1"/>
    </source>
</evidence>
<dbReference type="GO" id="GO:0008289">
    <property type="term" value="F:lipid binding"/>
    <property type="evidence" value="ECO:0007669"/>
    <property type="project" value="InterPro"/>
</dbReference>
<dbReference type="InterPro" id="IPR023393">
    <property type="entry name" value="START-like_dom_sf"/>
</dbReference>
<dbReference type="PROSITE" id="PS50848">
    <property type="entry name" value="START"/>
    <property type="match status" value="1"/>
</dbReference>
<dbReference type="InterPro" id="IPR009769">
    <property type="entry name" value="EDR2_C"/>
</dbReference>
<sequence>MRVHKSFRVKNKNHHPTTNYRVRETTKSHHSSSIYSTPSPHRRPELVKMGVSQSDGGRMEGWLYLIRSNRFGLQYSRRRYFVLQDHLLKSFKAVPLSPDEEPVRSAIIDSCIRVADNGRESIQRKVIFMFTLYNTSNPDDQLKLGANSPEEAAKWIQSFQESALKSEQNLGNSEYANREPQSLRLNCSHKHSHSVDWTAYSSSVTDAMTSDVIAPSPWKIFGCHNGLRLFKEAKDKEFSGKWDDHPAIMAVGVVDGTSEAIFQTLMSLGPSRSEWDFSFHKGSVIEHLDGHTDIVHKLLYRHWLPWGMKRRDLLLRRYWRREDDGTYVILYHSVFHHRCPPKRSYVRACLKSGGYVISPVNQGRRSVVKHMLAIDWKYWKSYLQTSSARSITISMLGRLAALRELFRAKLDCSSSGFSSGELMSSTTMQQSRKELKVKVETRAESGNNKEDVEEEPVKTPSERSSLVGLNDTSDEFFDVPEPLDYDHSGSGWPSDFDEENYSQDARQPKMSTAAVFVKKLHDLAVQKKGYVDLHEMIKEDSQTCKYGCTLPKDPACNFLCSWTSTDPSTFLIRGKTYLDDRKKIKAKGTLMEMVGADWLRSDKREDDLGGRPGGIVQKYAAKGGPEFFFIVNIQVPGSTTYSLALYYMMSTPLEDAPLLESFVNGDDAYRNSRFKLIPYISKGSWIVKQSVGKKACLVGQALEINYFRGKNYLELGVDIGSSTVARGVVSLVLGYLNNLVIEMAFLVQANTPEELPEYLIGTCRLNHLDASKSVLVKPYS</sequence>
<dbReference type="GO" id="GO:0005783">
    <property type="term" value="C:endoplasmic reticulum"/>
    <property type="evidence" value="ECO:0007669"/>
    <property type="project" value="UniProtKB-SubCell"/>
</dbReference>
<dbReference type="SMART" id="SM00233">
    <property type="entry name" value="PH"/>
    <property type="match status" value="1"/>
</dbReference>
<dbReference type="SUPFAM" id="SSF55961">
    <property type="entry name" value="Bet v1-like"/>
    <property type="match status" value="1"/>
</dbReference>
<feature type="domain" description="START" evidence="5">
    <location>
        <begin position="197"/>
        <end position="375"/>
    </location>
</feature>
<feature type="domain" description="PH" evidence="4">
    <location>
        <begin position="56"/>
        <end position="164"/>
    </location>
</feature>
<organism evidence="6 7">
    <name type="scientific">Striga hermonthica</name>
    <name type="common">Purple witchweed</name>
    <name type="synonym">Buchnera hermonthica</name>
    <dbReference type="NCBI Taxonomy" id="68872"/>
    <lineage>
        <taxon>Eukaryota</taxon>
        <taxon>Viridiplantae</taxon>
        <taxon>Streptophyta</taxon>
        <taxon>Embryophyta</taxon>
        <taxon>Tracheophyta</taxon>
        <taxon>Spermatophyta</taxon>
        <taxon>Magnoliopsida</taxon>
        <taxon>eudicotyledons</taxon>
        <taxon>Gunneridae</taxon>
        <taxon>Pentapetalae</taxon>
        <taxon>asterids</taxon>
        <taxon>lamiids</taxon>
        <taxon>Lamiales</taxon>
        <taxon>Orobanchaceae</taxon>
        <taxon>Buchnereae</taxon>
        <taxon>Striga</taxon>
    </lineage>
</organism>
<evidence type="ECO:0000256" key="3">
    <source>
        <dbReference type="SAM" id="MobiDB-lite"/>
    </source>
</evidence>
<keyword evidence="7" id="KW-1185">Reference proteome</keyword>
<dbReference type="CDD" id="cd00177">
    <property type="entry name" value="START"/>
    <property type="match status" value="1"/>
</dbReference>
<dbReference type="SUPFAM" id="SSF50729">
    <property type="entry name" value="PH domain-like"/>
    <property type="match status" value="1"/>
</dbReference>
<dbReference type="InterPro" id="IPR011993">
    <property type="entry name" value="PH-like_dom_sf"/>
</dbReference>
<name>A0A9N7MUC6_STRHE</name>
<reference evidence="6" key="1">
    <citation type="submission" date="2019-12" db="EMBL/GenBank/DDBJ databases">
        <authorList>
            <person name="Scholes J."/>
        </authorList>
    </citation>
    <scope>NUCLEOTIDE SEQUENCE</scope>
</reference>
<dbReference type="PANTHER" id="PTHR12136">
    <property type="entry name" value="ENHANCED DISEASE RESISTANCE-RELATED"/>
    <property type="match status" value="1"/>
</dbReference>
<comment type="caution">
    <text evidence="6">The sequence shown here is derived from an EMBL/GenBank/DDBJ whole genome shotgun (WGS) entry which is preliminary data.</text>
</comment>
<evidence type="ECO:0000259" key="4">
    <source>
        <dbReference type="PROSITE" id="PS50003"/>
    </source>
</evidence>
<comment type="subcellular location">
    <subcellularLocation>
        <location evidence="1">Endoplasmic reticulum</location>
    </subcellularLocation>
</comment>
<protein>
    <submittedName>
        <fullName evidence="6">Pleckstrin homology (PH) and lipid-binding START domains-containing protein</fullName>
    </submittedName>
</protein>
<evidence type="ECO:0000256" key="2">
    <source>
        <dbReference type="ARBA" id="ARBA00022824"/>
    </source>
</evidence>
<dbReference type="InterPro" id="IPR002913">
    <property type="entry name" value="START_lipid-bd_dom"/>
</dbReference>
<dbReference type="OrthoDB" id="9970435at2759"/>
<dbReference type="SMART" id="SM00234">
    <property type="entry name" value="START"/>
    <property type="match status" value="1"/>
</dbReference>
<accession>A0A9N7MUC6</accession>
<dbReference type="CDD" id="cd00821">
    <property type="entry name" value="PH"/>
    <property type="match status" value="1"/>
</dbReference>
<feature type="compositionally biased region" description="Basic residues" evidence="3">
    <location>
        <begin position="1"/>
        <end position="15"/>
    </location>
</feature>
<dbReference type="PROSITE" id="PS50003">
    <property type="entry name" value="PH_DOMAIN"/>
    <property type="match status" value="1"/>
</dbReference>
<dbReference type="Pfam" id="PF01852">
    <property type="entry name" value="START"/>
    <property type="match status" value="1"/>
</dbReference>
<feature type="compositionally biased region" description="Basic and acidic residues" evidence="3">
    <location>
        <begin position="431"/>
        <end position="461"/>
    </location>
</feature>
<dbReference type="InterPro" id="IPR045096">
    <property type="entry name" value="EDR2-like"/>
</dbReference>
<dbReference type="FunFam" id="3.30.530.20:FF:000068">
    <property type="entry name" value="Pleckstrin homology (PH) and lipid-binding START domains-containing protein"/>
    <property type="match status" value="1"/>
</dbReference>
<dbReference type="Gene3D" id="3.30.530.20">
    <property type="match status" value="1"/>
</dbReference>
<gene>
    <name evidence="6" type="ORF">SHERM_13826</name>
</gene>
<evidence type="ECO:0000256" key="1">
    <source>
        <dbReference type="ARBA" id="ARBA00004240"/>
    </source>
</evidence>
<dbReference type="AlphaFoldDB" id="A0A9N7MUC6"/>
<evidence type="ECO:0000259" key="5">
    <source>
        <dbReference type="PROSITE" id="PS50848"/>
    </source>
</evidence>
<dbReference type="InterPro" id="IPR001849">
    <property type="entry name" value="PH_domain"/>
</dbReference>
<dbReference type="Proteomes" id="UP001153555">
    <property type="component" value="Unassembled WGS sequence"/>
</dbReference>
<dbReference type="Pfam" id="PF00169">
    <property type="entry name" value="PH"/>
    <property type="match status" value="1"/>
</dbReference>
<evidence type="ECO:0000313" key="7">
    <source>
        <dbReference type="Proteomes" id="UP001153555"/>
    </source>
</evidence>
<proteinExistence type="predicted"/>
<keyword evidence="2" id="KW-0256">Endoplasmic reticulum</keyword>
<feature type="region of interest" description="Disordered" evidence="3">
    <location>
        <begin position="1"/>
        <end position="44"/>
    </location>
</feature>
<dbReference type="PANTHER" id="PTHR12136:SF41">
    <property type="entry name" value="PLECKSTRIN HOMOLOGY (PH) AND LIPID-BINDING START DOMAINS-CONTAINING PROTEIN"/>
    <property type="match status" value="1"/>
</dbReference>
<dbReference type="Pfam" id="PF07059">
    <property type="entry name" value="EDR2_C"/>
    <property type="match status" value="1"/>
</dbReference>
<feature type="region of interest" description="Disordered" evidence="3">
    <location>
        <begin position="421"/>
        <end position="465"/>
    </location>
</feature>
<dbReference type="EMBL" id="CACSLK010011299">
    <property type="protein sequence ID" value="CAA0813267.1"/>
    <property type="molecule type" value="Genomic_DNA"/>
</dbReference>
<dbReference type="Gene3D" id="2.30.29.30">
    <property type="entry name" value="Pleckstrin-homology domain (PH domain)/Phosphotyrosine-binding domain (PTB)"/>
    <property type="match status" value="1"/>
</dbReference>